<feature type="transmembrane region" description="Helical" evidence="1">
    <location>
        <begin position="36"/>
        <end position="59"/>
    </location>
</feature>
<feature type="chain" id="PRO_5006622687" evidence="2">
    <location>
        <begin position="21"/>
        <end position="79"/>
    </location>
</feature>
<accession>A0A0S4JU52</accession>
<dbReference type="Proteomes" id="UP000051952">
    <property type="component" value="Unassembled WGS sequence"/>
</dbReference>
<sequence length="79" mass="8580">MLLPSSLLTVFVSVLPSTSASATLLSARLGASNCGVVDVVLILLAIVTSATPIVLLLLLRRYASWNHWECVERHEFSRT</sequence>
<evidence type="ECO:0000313" key="3">
    <source>
        <dbReference type="EMBL" id="CUG93765.1"/>
    </source>
</evidence>
<dbReference type="EMBL" id="CYKH01002193">
    <property type="protein sequence ID" value="CUG93765.1"/>
    <property type="molecule type" value="Genomic_DNA"/>
</dbReference>
<keyword evidence="2" id="KW-0732">Signal</keyword>
<organism evidence="3 4">
    <name type="scientific">Bodo saltans</name>
    <name type="common">Flagellated protozoan</name>
    <dbReference type="NCBI Taxonomy" id="75058"/>
    <lineage>
        <taxon>Eukaryota</taxon>
        <taxon>Discoba</taxon>
        <taxon>Euglenozoa</taxon>
        <taxon>Kinetoplastea</taxon>
        <taxon>Metakinetoplastina</taxon>
        <taxon>Eubodonida</taxon>
        <taxon>Bodonidae</taxon>
        <taxon>Bodo</taxon>
    </lineage>
</organism>
<evidence type="ECO:0000313" key="4">
    <source>
        <dbReference type="Proteomes" id="UP000051952"/>
    </source>
</evidence>
<keyword evidence="1" id="KW-1133">Transmembrane helix</keyword>
<keyword evidence="4" id="KW-1185">Reference proteome</keyword>
<dbReference type="VEuPathDB" id="TriTrypDB:BSAL_44665"/>
<feature type="signal peptide" evidence="2">
    <location>
        <begin position="1"/>
        <end position="20"/>
    </location>
</feature>
<reference evidence="4" key="1">
    <citation type="submission" date="2015-09" db="EMBL/GenBank/DDBJ databases">
        <authorList>
            <consortium name="Pathogen Informatics"/>
        </authorList>
    </citation>
    <scope>NUCLEOTIDE SEQUENCE [LARGE SCALE GENOMIC DNA]</scope>
    <source>
        <strain evidence="4">Lake Konstanz</strain>
    </source>
</reference>
<keyword evidence="1" id="KW-0472">Membrane</keyword>
<proteinExistence type="predicted"/>
<name>A0A0S4JU52_BODSA</name>
<dbReference type="AlphaFoldDB" id="A0A0S4JU52"/>
<keyword evidence="1" id="KW-0812">Transmembrane</keyword>
<evidence type="ECO:0000256" key="1">
    <source>
        <dbReference type="SAM" id="Phobius"/>
    </source>
</evidence>
<gene>
    <name evidence="3" type="ORF">BSAL_44665</name>
</gene>
<evidence type="ECO:0000256" key="2">
    <source>
        <dbReference type="SAM" id="SignalP"/>
    </source>
</evidence>
<protein>
    <submittedName>
        <fullName evidence="3">Membrane-associated protein, putative</fullName>
    </submittedName>
</protein>